<dbReference type="RefSeq" id="WP_146453153.1">
    <property type="nucleotide sequence ID" value="NZ_SJPS01000015.1"/>
</dbReference>
<dbReference type="PROSITE" id="PS01022">
    <property type="entry name" value="PTR2_1"/>
    <property type="match status" value="1"/>
</dbReference>
<keyword evidence="7 8" id="KW-0472">Membrane</keyword>
<dbReference type="PANTHER" id="PTHR23517">
    <property type="entry name" value="RESISTANCE PROTEIN MDTM, PUTATIVE-RELATED-RELATED"/>
    <property type="match status" value="1"/>
</dbReference>
<dbReference type="EMBL" id="SJPS01000015">
    <property type="protein sequence ID" value="TWU20371.1"/>
    <property type="molecule type" value="Genomic_DNA"/>
</dbReference>
<evidence type="ECO:0000256" key="6">
    <source>
        <dbReference type="ARBA" id="ARBA00022989"/>
    </source>
</evidence>
<evidence type="ECO:0000256" key="4">
    <source>
        <dbReference type="ARBA" id="ARBA00022692"/>
    </source>
</evidence>
<keyword evidence="11" id="KW-1185">Reference proteome</keyword>
<feature type="domain" description="Major facilitator superfamily (MFS) profile" evidence="9">
    <location>
        <begin position="1"/>
        <end position="199"/>
    </location>
</feature>
<dbReference type="GO" id="GO:1904680">
    <property type="term" value="F:peptide transmembrane transporter activity"/>
    <property type="evidence" value="ECO:0007669"/>
    <property type="project" value="InterPro"/>
</dbReference>
<comment type="subcellular location">
    <subcellularLocation>
        <location evidence="1">Cell membrane</location>
        <topology evidence="1">Multi-pass membrane protein</topology>
    </subcellularLocation>
</comment>
<dbReference type="InterPro" id="IPR000109">
    <property type="entry name" value="POT_fam"/>
</dbReference>
<dbReference type="GO" id="GO:0005886">
    <property type="term" value="C:plasma membrane"/>
    <property type="evidence" value="ECO:0007669"/>
    <property type="project" value="UniProtKB-SubCell"/>
</dbReference>
<feature type="transmembrane region" description="Helical" evidence="8">
    <location>
        <begin position="513"/>
        <end position="531"/>
    </location>
</feature>
<dbReference type="InterPro" id="IPR036259">
    <property type="entry name" value="MFS_trans_sf"/>
</dbReference>
<evidence type="ECO:0000259" key="9">
    <source>
        <dbReference type="PROSITE" id="PS50850"/>
    </source>
</evidence>
<name>A0A5C6CA62_9BACT</name>
<keyword evidence="5" id="KW-0571">Peptide transport</keyword>
<feature type="transmembrane region" description="Helical" evidence="8">
    <location>
        <begin position="107"/>
        <end position="123"/>
    </location>
</feature>
<feature type="transmembrane region" description="Helical" evidence="8">
    <location>
        <begin position="630"/>
        <end position="648"/>
    </location>
</feature>
<dbReference type="InterPro" id="IPR018456">
    <property type="entry name" value="PTR2_symporter_CS"/>
</dbReference>
<dbReference type="Gene3D" id="1.20.1250.20">
    <property type="entry name" value="MFS general substrate transporter like domains"/>
    <property type="match status" value="3"/>
</dbReference>
<feature type="transmembrane region" description="Helical" evidence="8">
    <location>
        <begin position="200"/>
        <end position="217"/>
    </location>
</feature>
<accession>A0A5C6CA62</accession>
<protein>
    <submittedName>
        <fullName evidence="10">Dipeptide permease D</fullName>
    </submittedName>
</protein>
<feature type="transmembrane region" description="Helical" evidence="8">
    <location>
        <begin position="484"/>
        <end position="501"/>
    </location>
</feature>
<dbReference type="InterPro" id="IPR050171">
    <property type="entry name" value="MFS_Transporters"/>
</dbReference>
<feature type="transmembrane region" description="Helical" evidence="8">
    <location>
        <begin position="56"/>
        <end position="76"/>
    </location>
</feature>
<evidence type="ECO:0000256" key="3">
    <source>
        <dbReference type="ARBA" id="ARBA00022475"/>
    </source>
</evidence>
<dbReference type="InterPro" id="IPR005279">
    <property type="entry name" value="Dipep/tripep_permease"/>
</dbReference>
<evidence type="ECO:0000256" key="8">
    <source>
        <dbReference type="SAM" id="Phobius"/>
    </source>
</evidence>
<keyword evidence="2" id="KW-0813">Transport</keyword>
<feature type="transmembrane region" description="Helical" evidence="8">
    <location>
        <begin position="262"/>
        <end position="283"/>
    </location>
</feature>
<evidence type="ECO:0000256" key="7">
    <source>
        <dbReference type="ARBA" id="ARBA00023136"/>
    </source>
</evidence>
<proteinExistence type="predicted"/>
<dbReference type="SUPFAM" id="SSF103473">
    <property type="entry name" value="MFS general substrate transporter"/>
    <property type="match status" value="2"/>
</dbReference>
<dbReference type="CDD" id="cd17346">
    <property type="entry name" value="MFS_DtpA_like"/>
    <property type="match status" value="1"/>
</dbReference>
<evidence type="ECO:0000313" key="11">
    <source>
        <dbReference type="Proteomes" id="UP000318437"/>
    </source>
</evidence>
<feature type="transmembrane region" description="Helical" evidence="8">
    <location>
        <begin position="329"/>
        <end position="346"/>
    </location>
</feature>
<feature type="transmembrane region" description="Helical" evidence="8">
    <location>
        <begin position="174"/>
        <end position="193"/>
    </location>
</feature>
<evidence type="ECO:0000256" key="2">
    <source>
        <dbReference type="ARBA" id="ARBA00022448"/>
    </source>
</evidence>
<dbReference type="AlphaFoldDB" id="A0A5C6CA62"/>
<feature type="transmembrane region" description="Helical" evidence="8">
    <location>
        <begin position="574"/>
        <end position="597"/>
    </location>
</feature>
<feature type="transmembrane region" description="Helical" evidence="8">
    <location>
        <begin position="358"/>
        <end position="376"/>
    </location>
</feature>
<keyword evidence="3" id="KW-1003">Cell membrane</keyword>
<dbReference type="Proteomes" id="UP000318437">
    <property type="component" value="Unassembled WGS sequence"/>
</dbReference>
<keyword evidence="4 8" id="KW-0812">Transmembrane</keyword>
<comment type="caution">
    <text evidence="10">The sequence shown here is derived from an EMBL/GenBank/DDBJ whole genome shotgun (WGS) entry which is preliminary data.</text>
</comment>
<evidence type="ECO:0000313" key="10">
    <source>
        <dbReference type="EMBL" id="TWU20371.1"/>
    </source>
</evidence>
<dbReference type="GO" id="GO:0006857">
    <property type="term" value="P:oligopeptide transport"/>
    <property type="evidence" value="ECO:0007669"/>
    <property type="project" value="InterPro"/>
</dbReference>
<reference evidence="10 11" key="1">
    <citation type="submission" date="2019-02" db="EMBL/GenBank/DDBJ databases">
        <title>Deep-cultivation of Planctomycetes and their phenomic and genomic characterization uncovers novel biology.</title>
        <authorList>
            <person name="Wiegand S."/>
            <person name="Jogler M."/>
            <person name="Boedeker C."/>
            <person name="Pinto D."/>
            <person name="Vollmers J."/>
            <person name="Rivas-Marin E."/>
            <person name="Kohn T."/>
            <person name="Peeters S.H."/>
            <person name="Heuer A."/>
            <person name="Rast P."/>
            <person name="Oberbeckmann S."/>
            <person name="Bunk B."/>
            <person name="Jeske O."/>
            <person name="Meyerdierks A."/>
            <person name="Storesund J.E."/>
            <person name="Kallscheuer N."/>
            <person name="Luecker S."/>
            <person name="Lage O.M."/>
            <person name="Pohl T."/>
            <person name="Merkel B.J."/>
            <person name="Hornburger P."/>
            <person name="Mueller R.-W."/>
            <person name="Bruemmer F."/>
            <person name="Labrenz M."/>
            <person name="Spormann A.M."/>
            <person name="Op Den Camp H."/>
            <person name="Overmann J."/>
            <person name="Amann R."/>
            <person name="Jetten M.S.M."/>
            <person name="Mascher T."/>
            <person name="Medema M.H."/>
            <person name="Devos D.P."/>
            <person name="Kaster A.-K."/>
            <person name="Ovreas L."/>
            <person name="Rohde M."/>
            <person name="Galperin M.Y."/>
            <person name="Jogler C."/>
        </authorList>
    </citation>
    <scope>NUCLEOTIDE SEQUENCE [LARGE SCALE GENOMIC DNA]</scope>
    <source>
        <strain evidence="10 11">Pla144</strain>
    </source>
</reference>
<keyword evidence="5" id="KW-0653">Protein transport</keyword>
<sequence>MSTVPTTQREFLGHPTGLFVLFFAEMWERFSYYGMRALLVFYMLKGFLQYNDARAYGVYGAYTALVYMTPFFGGLIADRLVGARIAVIIGGLLMAAGHLVMTMQSAVMFYMALALIIAGNGFFKPNISAIVGELYPAGSIKRDGGFTIFYMGVNLGASLSPLICGYVGETYGWHYGFGLATIGMMIGLAIFVMPTIVTQILIGAGALGTAASLFYFVPDNTAAKVVNAIVATALVIAGALSIRALSLGGIPDEAGRPPGGKARYLLPILFGIAVCIPLLALFVSDFSILRESGDPVRLIAAETIDKIKAGEGFMAEVGGILLTEISKPAGILLVVTGILAFGYLIVETFRLQKIARERMFVVLILTFFSMLFWAFFEQAGSSVNNFTDRNVDRVSESQLITDADVGTIIQLQPTQEQLGFTNGDTLFTMSNLDKLRKKNQVGESEGADPNFTIDWLVSEDNVGMGLAERKNELAASTFQAVNPVYILFFGLVFTALWTFLGSHGIEPATPYKFALGLFQLGLGFGMFWLGATNADARGMVAVSWLLLGYMLQTTGELCISPVGLSMITKLSPKVLVSTVMGGWFLATAFSQYLAAIISQFTGVSEGENGEQLIPAPIETVQIYGDVFQKIAIAAIAAGMICLLLAPLLKKWMHEHEEETQ</sequence>
<gene>
    <name evidence="10" type="primary">dtpD</name>
    <name evidence="10" type="ORF">Pla144_49460</name>
</gene>
<dbReference type="PROSITE" id="PS50850">
    <property type="entry name" value="MFS"/>
    <property type="match status" value="1"/>
</dbReference>
<dbReference type="Pfam" id="PF00854">
    <property type="entry name" value="PTR2"/>
    <property type="match status" value="2"/>
</dbReference>
<feature type="transmembrane region" description="Helical" evidence="8">
    <location>
        <begin position="144"/>
        <end position="168"/>
    </location>
</feature>
<organism evidence="10 11">
    <name type="scientific">Bythopirellula polymerisocia</name>
    <dbReference type="NCBI Taxonomy" id="2528003"/>
    <lineage>
        <taxon>Bacteria</taxon>
        <taxon>Pseudomonadati</taxon>
        <taxon>Planctomycetota</taxon>
        <taxon>Planctomycetia</taxon>
        <taxon>Pirellulales</taxon>
        <taxon>Lacipirellulaceae</taxon>
        <taxon>Bythopirellula</taxon>
    </lineage>
</organism>
<keyword evidence="6 8" id="KW-1133">Transmembrane helix</keyword>
<dbReference type="NCBIfam" id="TIGR00924">
    <property type="entry name" value="yjdL_sub1_fam"/>
    <property type="match status" value="1"/>
</dbReference>
<dbReference type="PANTHER" id="PTHR23517:SF15">
    <property type="entry name" value="PROTON-DEPENDENT OLIGOPEPTIDE FAMILY TRANSPORT PROTEIN"/>
    <property type="match status" value="1"/>
</dbReference>
<dbReference type="InterPro" id="IPR020846">
    <property type="entry name" value="MFS_dom"/>
</dbReference>
<evidence type="ECO:0000256" key="5">
    <source>
        <dbReference type="ARBA" id="ARBA00022856"/>
    </source>
</evidence>
<feature type="transmembrane region" description="Helical" evidence="8">
    <location>
        <begin position="83"/>
        <end position="101"/>
    </location>
</feature>
<dbReference type="OrthoDB" id="9772725at2"/>
<evidence type="ECO:0000256" key="1">
    <source>
        <dbReference type="ARBA" id="ARBA00004651"/>
    </source>
</evidence>
<feature type="transmembrane region" description="Helical" evidence="8">
    <location>
        <begin position="229"/>
        <end position="250"/>
    </location>
</feature>